<dbReference type="PROSITE" id="PS50294">
    <property type="entry name" value="WD_REPEATS_REGION"/>
    <property type="match status" value="1"/>
</dbReference>
<reference evidence="5 6" key="2">
    <citation type="submission" date="2018-11" db="EMBL/GenBank/DDBJ databases">
        <title>Genomic Encyclopedia of Type Strains, Phase IV (KMG-IV): sequencing the most valuable type-strain genomes for metagenomic binning, comparative biology and taxonomic classification.</title>
        <authorList>
            <person name="Goeker M."/>
        </authorList>
    </citation>
    <scope>NUCLEOTIDE SEQUENCE [LARGE SCALE GENOMIC DNA]</scope>
    <source>
        <strain evidence="5 6">DSM 27783</strain>
    </source>
</reference>
<dbReference type="SUPFAM" id="SSF50978">
    <property type="entry name" value="WD40 repeat-like"/>
    <property type="match status" value="1"/>
</dbReference>
<reference evidence="7" key="1">
    <citation type="submission" date="2018-03" db="EMBL/GenBank/DDBJ databases">
        <title>A comparative analysis of the Nautiliaceae.</title>
        <authorList>
            <person name="Grosche A."/>
            <person name="Smedile F."/>
            <person name="Vetriani C."/>
        </authorList>
    </citation>
    <scope>NUCLEOTIDE SEQUENCE [LARGE SCALE GENOMIC DNA]</scope>
    <source>
        <strain evidence="7">TB6</strain>
    </source>
</reference>
<dbReference type="PROSITE" id="PS50082">
    <property type="entry name" value="WD_REPEATS_2"/>
    <property type="match status" value="1"/>
</dbReference>
<dbReference type="InterPro" id="IPR036322">
    <property type="entry name" value="WD40_repeat_dom_sf"/>
</dbReference>
<dbReference type="Pfam" id="PF00400">
    <property type="entry name" value="WD40"/>
    <property type="match status" value="2"/>
</dbReference>
<dbReference type="RefSeq" id="WP_123351616.1">
    <property type="nucleotide sequence ID" value="NZ_CP027432.2"/>
</dbReference>
<dbReference type="EMBL" id="RJVK01000001">
    <property type="protein sequence ID" value="ROR40703.1"/>
    <property type="molecule type" value="Genomic_DNA"/>
</dbReference>
<dbReference type="EMBL" id="CP027432">
    <property type="protein sequence ID" value="QCI28570.1"/>
    <property type="molecule type" value="Genomic_DNA"/>
</dbReference>
<dbReference type="Proteomes" id="UP000272781">
    <property type="component" value="Unassembled WGS sequence"/>
</dbReference>
<keyword evidence="2" id="KW-0677">Repeat</keyword>
<organism evidence="5 6">
    <name type="scientific">Caminibacter pacificus</name>
    <dbReference type="NCBI Taxonomy" id="1424653"/>
    <lineage>
        <taxon>Bacteria</taxon>
        <taxon>Pseudomonadati</taxon>
        <taxon>Campylobacterota</taxon>
        <taxon>Epsilonproteobacteria</taxon>
        <taxon>Nautiliales</taxon>
        <taxon>Nautiliaceae</taxon>
        <taxon>Caminibacter</taxon>
    </lineage>
</organism>
<dbReference type="PANTHER" id="PTHR19848">
    <property type="entry name" value="WD40 REPEAT PROTEIN"/>
    <property type="match status" value="1"/>
</dbReference>
<dbReference type="Gene3D" id="2.130.10.10">
    <property type="entry name" value="YVTN repeat-like/Quinoprotein amine dehydrogenase"/>
    <property type="match status" value="2"/>
</dbReference>
<evidence type="ECO:0000313" key="7">
    <source>
        <dbReference type="Proteomes" id="UP000298805"/>
    </source>
</evidence>
<evidence type="ECO:0000313" key="5">
    <source>
        <dbReference type="EMBL" id="ROR40703.1"/>
    </source>
</evidence>
<dbReference type="InterPro" id="IPR015943">
    <property type="entry name" value="WD40/YVTN_repeat-like_dom_sf"/>
</dbReference>
<evidence type="ECO:0000256" key="3">
    <source>
        <dbReference type="PROSITE-ProRule" id="PRU00221"/>
    </source>
</evidence>
<sequence length="712" mass="82627">MKPVRILNIKFPISLVRYIPSKAVVGVIDEKNTFRMYDIENFKLTGGFRINLPANKPLENSVAISPNGKYLAVAINGKHKTTVWEIETKKLLYTLGWHKGEVLACAFDNNDEYLITGGADGRAYMWSMNIGKMVSSLPPHADYILSCGFSKNNMWAATGSYDKLISITNVTSLNISYRKKSHRGAVTQIKFLNQRMISGDKTGELIVWNYLKGQVLNRLPNVADMVIDFDWDENEDYLFVITKDKHVYLFDLNNYELITDKFIKLGELPSSITYIPETNSLWIGTLGGSIYIFDLLQDEKLLKATIAKKEYAKAYEIVKNNPLLKRTSHYKQLEEIWEKTFSAAQKLLEKGESNKARQLFAPFLEIPSKRGIIQNILSDFADFEKFKNAVINRRYPLAYSLATMHPAFKDTVYYKKMEEDWKKVFNKAREMIKMNARDEMIKEVLKPFRGVSEKTAHIQSLFNDKQLYDLFKSKLVSKQFEDFFTLLNRYPFLYDTPEYEMAINYGKKLKEMAQKELREGNYKKAMLLAHTLEDFPDMKDVAKDIAQKAKIFSTFLNYLSQNDIDLIEKTVYDYPFLEESEDYHKFKDDIKKRFAMAESFSVKGDIPGIKKALLPLKDSMVYKNRILQVLKAAYLNQLISDILKYAKTKDTSLKAEIVKGIKNYILLFGFDNEIGDLILQMKKLKTAIEFDANTKPIELMFEKYPDFIWYEF</sequence>
<reference evidence="4" key="3">
    <citation type="submission" date="2019-06" db="EMBL/GenBank/DDBJ databases">
        <title>A comparative analysis of the Nautiliaceae.</title>
        <authorList>
            <person name="Grosche A."/>
            <person name="Smedile F."/>
            <person name="Vetriani C."/>
        </authorList>
    </citation>
    <scope>NUCLEOTIDE SEQUENCE</scope>
    <source>
        <strain evidence="4">TB6</strain>
    </source>
</reference>
<keyword evidence="7" id="KW-1185">Reference proteome</keyword>
<dbReference type="Proteomes" id="UP000298805">
    <property type="component" value="Chromosome"/>
</dbReference>
<gene>
    <name evidence="4" type="ORF">C6V80_06220</name>
    <name evidence="5" type="ORF">EDC58_0182</name>
</gene>
<dbReference type="SMART" id="SM00320">
    <property type="entry name" value="WD40"/>
    <property type="match status" value="4"/>
</dbReference>
<proteinExistence type="predicted"/>
<evidence type="ECO:0000256" key="1">
    <source>
        <dbReference type="ARBA" id="ARBA00022574"/>
    </source>
</evidence>
<feature type="repeat" description="WD" evidence="3">
    <location>
        <begin position="95"/>
        <end position="136"/>
    </location>
</feature>
<protein>
    <submittedName>
        <fullName evidence="5">WD domain G-beta repeat uncharacterized protein</fullName>
    </submittedName>
</protein>
<evidence type="ECO:0000313" key="6">
    <source>
        <dbReference type="Proteomes" id="UP000272781"/>
    </source>
</evidence>
<keyword evidence="1 3" id="KW-0853">WD repeat</keyword>
<name>A0AAJ4UYE2_9BACT</name>
<evidence type="ECO:0000313" key="4">
    <source>
        <dbReference type="EMBL" id="QCI28570.1"/>
    </source>
</evidence>
<dbReference type="AlphaFoldDB" id="A0AAJ4UYE2"/>
<dbReference type="InterPro" id="IPR001680">
    <property type="entry name" value="WD40_rpt"/>
</dbReference>
<dbReference type="PANTHER" id="PTHR19848:SF8">
    <property type="entry name" value="F-BOX AND WD REPEAT DOMAIN CONTAINING 7"/>
    <property type="match status" value="1"/>
</dbReference>
<evidence type="ECO:0000256" key="2">
    <source>
        <dbReference type="ARBA" id="ARBA00022737"/>
    </source>
</evidence>
<accession>A0AAJ4UYE2</accession>